<dbReference type="EC" id="3.6.4.13" evidence="1"/>
<dbReference type="Pfam" id="PF00271">
    <property type="entry name" value="Helicase_C"/>
    <property type="match status" value="1"/>
</dbReference>
<protein>
    <recommendedName>
        <fullName evidence="1">RNA helicase</fullName>
        <ecNumber evidence="1">3.6.4.13</ecNumber>
    </recommendedName>
</protein>
<dbReference type="GO" id="GO:0003676">
    <property type="term" value="F:nucleic acid binding"/>
    <property type="evidence" value="ECO:0007669"/>
    <property type="project" value="InterPro"/>
</dbReference>
<comment type="caution">
    <text evidence="12">The sequence shown here is derived from an EMBL/GenBank/DDBJ whole genome shotgun (WGS) entry which is preliminary data.</text>
</comment>
<keyword evidence="13" id="KW-1185">Reference proteome</keyword>
<organism evidence="12 13">
    <name type="scientific">Elysia crispata</name>
    <name type="common">lettuce slug</name>
    <dbReference type="NCBI Taxonomy" id="231223"/>
    <lineage>
        <taxon>Eukaryota</taxon>
        <taxon>Metazoa</taxon>
        <taxon>Spiralia</taxon>
        <taxon>Lophotrochozoa</taxon>
        <taxon>Mollusca</taxon>
        <taxon>Gastropoda</taxon>
        <taxon>Heterobranchia</taxon>
        <taxon>Euthyneura</taxon>
        <taxon>Panpulmonata</taxon>
        <taxon>Sacoglossa</taxon>
        <taxon>Placobranchoidea</taxon>
        <taxon>Plakobranchidae</taxon>
        <taxon>Elysia</taxon>
    </lineage>
</organism>
<comment type="similarity">
    <text evidence="7">Belongs to the DEAD box helicase family.</text>
</comment>
<dbReference type="GO" id="GO:0016787">
    <property type="term" value="F:hydrolase activity"/>
    <property type="evidence" value="ECO:0007669"/>
    <property type="project" value="UniProtKB-KW"/>
</dbReference>
<dbReference type="PROSITE" id="PS51192">
    <property type="entry name" value="HELICASE_ATP_BIND_1"/>
    <property type="match status" value="1"/>
</dbReference>
<dbReference type="PANTHER" id="PTHR47959">
    <property type="entry name" value="ATP-DEPENDENT RNA HELICASE RHLE-RELATED"/>
    <property type="match status" value="1"/>
</dbReference>
<sequence>MAVPLHVKEKSKWKTIKLPEDVLNREDFSGLVDIQELTDYELVPFEDNVQDIDADKSCSPSKKRKRKDKHEEQRDPSTNSKDKRRKILNANSAVETEKINAESERDTFSMKQLRNIKNEKFKLLSDLKSTSNFNECNSALLKKSSICNKRLQPWIVTSKAIDFVTEETLEVTNDVPANLSSTKTNSSVKSRKSKAKKKRSIREMKDTLLVEEKSFLNNDTLDNDNRSSKKAKGRRKKKKKPQSQLSNESLPTPYTCNNDTKSVTLDMTEWKSLFVPDEIVKALQDQKFIKPTVIQSQALPSAIRDRKDILGAAETGSGKTLAFGIPLLSRLLDVRKSVGYYKDENSDNDVKQEGSLLKNPPMALILEPTRELAVQVRKHLEAISKYTKIKFANVLGGMSVEKQRRVLGKNPEVIIATPGRLWQLIEEGNEHLCQVDRVLCLVLDEADRLVEKGHYEELTKLLELLNKSPRRAKNRQTFVMSATLTMDISVPKRLLNKGKKLPPEEDKIKSLIEKTCLSGKPSVIDLTPAVKVAQTLTELRVNCKADEKDYFLYYFLCQHPGRTLVFANSKDCLRRLVAVFTLLQCSPLPLHADMHQRQRLKNLDRFSENIKGLLIASDVAARGLDIPHVDHVIHYQVPRTMENYVHRSGRTARASNIGLSVMLVGPEDARNYHKIIHGVRKDEDLPLLPVEMDLMPAVKQRVSLAREVDVKEYRLKKKKVKNNFFIKAAEEMDMIIDDDRLLENLGDHADQTQEKQDLGQMKARLEQVLRGSLAPLRMTKYPTKSGQLVTKRVVDLFTR</sequence>
<gene>
    <name evidence="12" type="ORF">RRG08_017989</name>
</gene>
<evidence type="ECO:0000256" key="8">
    <source>
        <dbReference type="SAM" id="MobiDB-lite"/>
    </source>
</evidence>
<dbReference type="PANTHER" id="PTHR47959:SF1">
    <property type="entry name" value="ATP-DEPENDENT RNA HELICASE DBPA"/>
    <property type="match status" value="1"/>
</dbReference>
<feature type="compositionally biased region" description="Polar residues" evidence="8">
    <location>
        <begin position="242"/>
        <end position="258"/>
    </location>
</feature>
<dbReference type="InterPro" id="IPR050079">
    <property type="entry name" value="DEAD_box_RNA_helicase"/>
</dbReference>
<dbReference type="PROSITE" id="PS51194">
    <property type="entry name" value="HELICASE_CTER"/>
    <property type="match status" value="1"/>
</dbReference>
<proteinExistence type="inferred from homology"/>
<evidence type="ECO:0000256" key="2">
    <source>
        <dbReference type="ARBA" id="ARBA00022741"/>
    </source>
</evidence>
<dbReference type="PROSITE" id="PS51195">
    <property type="entry name" value="Q_MOTIF"/>
    <property type="match status" value="1"/>
</dbReference>
<dbReference type="SMART" id="SM00490">
    <property type="entry name" value="HELICc"/>
    <property type="match status" value="1"/>
</dbReference>
<evidence type="ECO:0000259" key="11">
    <source>
        <dbReference type="PROSITE" id="PS51195"/>
    </source>
</evidence>
<dbReference type="Gene3D" id="3.40.50.300">
    <property type="entry name" value="P-loop containing nucleotide triphosphate hydrolases"/>
    <property type="match status" value="2"/>
</dbReference>
<evidence type="ECO:0000256" key="4">
    <source>
        <dbReference type="ARBA" id="ARBA00022806"/>
    </source>
</evidence>
<dbReference type="AlphaFoldDB" id="A0AAE1DE14"/>
<dbReference type="GO" id="GO:0005829">
    <property type="term" value="C:cytosol"/>
    <property type="evidence" value="ECO:0007669"/>
    <property type="project" value="TreeGrafter"/>
</dbReference>
<dbReference type="GO" id="GO:0003724">
    <property type="term" value="F:RNA helicase activity"/>
    <property type="evidence" value="ECO:0007669"/>
    <property type="project" value="UniProtKB-EC"/>
</dbReference>
<feature type="compositionally biased region" description="Basic residues" evidence="8">
    <location>
        <begin position="228"/>
        <end position="241"/>
    </location>
</feature>
<dbReference type="InterPro" id="IPR000629">
    <property type="entry name" value="RNA-helicase_DEAD-box_CS"/>
</dbReference>
<evidence type="ECO:0000313" key="12">
    <source>
        <dbReference type="EMBL" id="KAK3767116.1"/>
    </source>
</evidence>
<dbReference type="Proteomes" id="UP001283361">
    <property type="component" value="Unassembled WGS sequence"/>
</dbReference>
<name>A0AAE1DE14_9GAST</name>
<dbReference type="InterPro" id="IPR027417">
    <property type="entry name" value="P-loop_NTPase"/>
</dbReference>
<evidence type="ECO:0000259" key="10">
    <source>
        <dbReference type="PROSITE" id="PS51194"/>
    </source>
</evidence>
<evidence type="ECO:0000256" key="3">
    <source>
        <dbReference type="ARBA" id="ARBA00022801"/>
    </source>
</evidence>
<dbReference type="SUPFAM" id="SSF52540">
    <property type="entry name" value="P-loop containing nucleoside triphosphate hydrolases"/>
    <property type="match status" value="1"/>
</dbReference>
<evidence type="ECO:0000256" key="1">
    <source>
        <dbReference type="ARBA" id="ARBA00012552"/>
    </source>
</evidence>
<evidence type="ECO:0000259" key="9">
    <source>
        <dbReference type="PROSITE" id="PS51192"/>
    </source>
</evidence>
<evidence type="ECO:0000256" key="7">
    <source>
        <dbReference type="RuleBase" id="RU000492"/>
    </source>
</evidence>
<keyword evidence="4 7" id="KW-0347">Helicase</keyword>
<dbReference type="SMART" id="SM00487">
    <property type="entry name" value="DEXDc"/>
    <property type="match status" value="1"/>
</dbReference>
<dbReference type="GO" id="GO:0005524">
    <property type="term" value="F:ATP binding"/>
    <property type="evidence" value="ECO:0007669"/>
    <property type="project" value="UniProtKB-KW"/>
</dbReference>
<dbReference type="InterPro" id="IPR001650">
    <property type="entry name" value="Helicase_C-like"/>
</dbReference>
<feature type="region of interest" description="Disordered" evidence="8">
    <location>
        <begin position="177"/>
        <end position="201"/>
    </location>
</feature>
<dbReference type="CDD" id="cd17946">
    <property type="entry name" value="DEADc_DDX24"/>
    <property type="match status" value="1"/>
</dbReference>
<feature type="short sequence motif" description="Q motif" evidence="6">
    <location>
        <begin position="268"/>
        <end position="296"/>
    </location>
</feature>
<keyword evidence="3 7" id="KW-0378">Hydrolase</keyword>
<dbReference type="PROSITE" id="PS00039">
    <property type="entry name" value="DEAD_ATP_HELICASE"/>
    <property type="match status" value="1"/>
</dbReference>
<reference evidence="12" key="1">
    <citation type="journal article" date="2023" name="G3 (Bethesda)">
        <title>A reference genome for the long-term kleptoplast-retaining sea slug Elysia crispata morphotype clarki.</title>
        <authorList>
            <person name="Eastman K.E."/>
            <person name="Pendleton A.L."/>
            <person name="Shaikh M.A."/>
            <person name="Suttiyut T."/>
            <person name="Ogas R."/>
            <person name="Tomko P."/>
            <person name="Gavelis G."/>
            <person name="Widhalm J.R."/>
            <person name="Wisecaver J.H."/>
        </authorList>
    </citation>
    <scope>NUCLEOTIDE SEQUENCE</scope>
    <source>
        <strain evidence="12">ECLA1</strain>
    </source>
</reference>
<dbReference type="Pfam" id="PF00270">
    <property type="entry name" value="DEAD"/>
    <property type="match status" value="1"/>
</dbReference>
<feature type="region of interest" description="Disordered" evidence="8">
    <location>
        <begin position="219"/>
        <end position="258"/>
    </location>
</feature>
<dbReference type="InterPro" id="IPR014001">
    <property type="entry name" value="Helicase_ATP-bd"/>
</dbReference>
<dbReference type="EMBL" id="JAWDGP010004170">
    <property type="protein sequence ID" value="KAK3767116.1"/>
    <property type="molecule type" value="Genomic_DNA"/>
</dbReference>
<feature type="domain" description="Helicase ATP-binding" evidence="9">
    <location>
        <begin position="300"/>
        <end position="502"/>
    </location>
</feature>
<accession>A0AAE1DE14</accession>
<feature type="region of interest" description="Disordered" evidence="8">
    <location>
        <begin position="53"/>
        <end position="87"/>
    </location>
</feature>
<evidence type="ECO:0000256" key="5">
    <source>
        <dbReference type="ARBA" id="ARBA00022840"/>
    </source>
</evidence>
<feature type="domain" description="Helicase C-terminal" evidence="10">
    <location>
        <begin position="535"/>
        <end position="695"/>
    </location>
</feature>
<dbReference type="InterPro" id="IPR014014">
    <property type="entry name" value="RNA_helicase_DEAD_Q_motif"/>
</dbReference>
<keyword evidence="5 7" id="KW-0067">ATP-binding</keyword>
<feature type="compositionally biased region" description="Basic residues" evidence="8">
    <location>
        <begin position="189"/>
        <end position="200"/>
    </location>
</feature>
<dbReference type="CDD" id="cd18787">
    <property type="entry name" value="SF2_C_DEAD"/>
    <property type="match status" value="1"/>
</dbReference>
<feature type="domain" description="DEAD-box RNA helicase Q" evidence="11">
    <location>
        <begin position="268"/>
        <end position="296"/>
    </location>
</feature>
<keyword evidence="2 7" id="KW-0547">Nucleotide-binding</keyword>
<evidence type="ECO:0000313" key="13">
    <source>
        <dbReference type="Proteomes" id="UP001283361"/>
    </source>
</evidence>
<dbReference type="InterPro" id="IPR011545">
    <property type="entry name" value="DEAD/DEAH_box_helicase_dom"/>
</dbReference>
<evidence type="ECO:0000256" key="6">
    <source>
        <dbReference type="PROSITE-ProRule" id="PRU00552"/>
    </source>
</evidence>